<protein>
    <submittedName>
        <fullName evidence="1">Ig-like domain-containing protein</fullName>
    </submittedName>
</protein>
<evidence type="ECO:0000313" key="2">
    <source>
        <dbReference type="Proteomes" id="UP000069272"/>
    </source>
</evidence>
<dbReference type="InterPro" id="IPR007110">
    <property type="entry name" value="Ig-like_dom"/>
</dbReference>
<reference evidence="1" key="2">
    <citation type="submission" date="2022-08" db="UniProtKB">
        <authorList>
            <consortium name="EnsemblMetazoa"/>
        </authorList>
    </citation>
    <scope>IDENTIFICATION</scope>
    <source>
        <strain evidence="1">STECLA/ALBI9_A</strain>
    </source>
</reference>
<keyword evidence="2" id="KW-1185">Reference proteome</keyword>
<dbReference type="SUPFAM" id="SSF48726">
    <property type="entry name" value="Immunoglobulin"/>
    <property type="match status" value="1"/>
</dbReference>
<dbReference type="EnsemblMetazoa" id="AALB014122-RA">
    <property type="protein sequence ID" value="AALB014122-PA"/>
    <property type="gene ID" value="AALB014122"/>
</dbReference>
<dbReference type="InterPro" id="IPR013151">
    <property type="entry name" value="Immunoglobulin_dom"/>
</dbReference>
<evidence type="ECO:0000313" key="1">
    <source>
        <dbReference type="EnsemblMetazoa" id="AALB014122-PA"/>
    </source>
</evidence>
<dbReference type="Proteomes" id="UP000069272">
    <property type="component" value="Chromosome 2L"/>
</dbReference>
<dbReference type="PROSITE" id="PS50835">
    <property type="entry name" value="IG_LIKE"/>
    <property type="match status" value="1"/>
</dbReference>
<dbReference type="Gene3D" id="2.60.40.10">
    <property type="entry name" value="Immunoglobulins"/>
    <property type="match status" value="1"/>
</dbReference>
<sequence length="113" mass="12926">MEWKVPPSNQNAAMNGRIKLGNLIVKQNPERPHREIATQVLKIDAATLEDKGTYRCEVSNEKGHTNYHNFKLHVRETSDDYVILSEENGLTMINSKRPTMTGLIHFVYLAFSI</sequence>
<dbReference type="InterPro" id="IPR013783">
    <property type="entry name" value="Ig-like_fold"/>
</dbReference>
<dbReference type="AlphaFoldDB" id="A0A182FWT3"/>
<accession>A0A182FWT3</accession>
<dbReference type="VEuPathDB" id="VectorBase:AALB014122"/>
<organism evidence="1 2">
    <name type="scientific">Anopheles albimanus</name>
    <name type="common">New world malaria mosquito</name>
    <dbReference type="NCBI Taxonomy" id="7167"/>
    <lineage>
        <taxon>Eukaryota</taxon>
        <taxon>Metazoa</taxon>
        <taxon>Ecdysozoa</taxon>
        <taxon>Arthropoda</taxon>
        <taxon>Hexapoda</taxon>
        <taxon>Insecta</taxon>
        <taxon>Pterygota</taxon>
        <taxon>Neoptera</taxon>
        <taxon>Endopterygota</taxon>
        <taxon>Diptera</taxon>
        <taxon>Nematocera</taxon>
        <taxon>Culicoidea</taxon>
        <taxon>Culicidae</taxon>
        <taxon>Anophelinae</taxon>
        <taxon>Anopheles</taxon>
    </lineage>
</organism>
<reference evidence="1 2" key="1">
    <citation type="journal article" date="2017" name="G3 (Bethesda)">
        <title>The Physical Genome Mapping of Anopheles albimanus Corrected Scaffold Misassemblies and Identified Interarm Rearrangements in Genus Anopheles.</title>
        <authorList>
            <person name="Artemov G.N."/>
            <person name="Peery A.N."/>
            <person name="Jiang X."/>
            <person name="Tu Z."/>
            <person name="Stegniy V.N."/>
            <person name="Sharakhova M.V."/>
            <person name="Sharakhov I.V."/>
        </authorList>
    </citation>
    <scope>NUCLEOTIDE SEQUENCE [LARGE SCALE GENOMIC DNA]</scope>
    <source>
        <strain evidence="1 2">ALBI9_A</strain>
    </source>
</reference>
<dbReference type="Pfam" id="PF00047">
    <property type="entry name" value="ig"/>
    <property type="match status" value="1"/>
</dbReference>
<dbReference type="VEuPathDB" id="VectorBase:AALB20_030980"/>
<proteinExistence type="predicted"/>
<dbReference type="InterPro" id="IPR036179">
    <property type="entry name" value="Ig-like_dom_sf"/>
</dbReference>
<name>A0A182FWT3_ANOAL</name>
<dbReference type="CDD" id="cd00096">
    <property type="entry name" value="Ig"/>
    <property type="match status" value="1"/>
</dbReference>